<keyword evidence="2" id="KW-1185">Reference proteome</keyword>
<organism evidence="1 2">
    <name type="scientific">Allacma fusca</name>
    <dbReference type="NCBI Taxonomy" id="39272"/>
    <lineage>
        <taxon>Eukaryota</taxon>
        <taxon>Metazoa</taxon>
        <taxon>Ecdysozoa</taxon>
        <taxon>Arthropoda</taxon>
        <taxon>Hexapoda</taxon>
        <taxon>Collembola</taxon>
        <taxon>Symphypleona</taxon>
        <taxon>Sminthuridae</taxon>
        <taxon>Allacma</taxon>
    </lineage>
</organism>
<dbReference type="Proteomes" id="UP000708208">
    <property type="component" value="Unassembled WGS sequence"/>
</dbReference>
<protein>
    <submittedName>
        <fullName evidence="1">Uncharacterized protein</fullName>
    </submittedName>
</protein>
<dbReference type="EMBL" id="CAJVCH010259945">
    <property type="protein sequence ID" value="CAG7733963.1"/>
    <property type="molecule type" value="Genomic_DNA"/>
</dbReference>
<gene>
    <name evidence="1" type="ORF">AFUS01_LOCUS22376</name>
</gene>
<reference evidence="1" key="1">
    <citation type="submission" date="2021-06" db="EMBL/GenBank/DDBJ databases">
        <authorList>
            <person name="Hodson N. C."/>
            <person name="Mongue J. A."/>
            <person name="Jaron S. K."/>
        </authorList>
    </citation>
    <scope>NUCLEOTIDE SEQUENCE</scope>
</reference>
<accession>A0A8J2KD40</accession>
<comment type="caution">
    <text evidence="1">The sequence shown here is derived from an EMBL/GenBank/DDBJ whole genome shotgun (WGS) entry which is preliminary data.</text>
</comment>
<evidence type="ECO:0000313" key="2">
    <source>
        <dbReference type="Proteomes" id="UP000708208"/>
    </source>
</evidence>
<evidence type="ECO:0000313" key="1">
    <source>
        <dbReference type="EMBL" id="CAG7733963.1"/>
    </source>
</evidence>
<name>A0A8J2KD40_9HEXA</name>
<proteinExistence type="predicted"/>
<dbReference type="AlphaFoldDB" id="A0A8J2KD40"/>
<sequence length="189" mass="21052">MIKKCVEPSLYPNIKWQIYNCKVRVAADTFETAQIGADKVVENSDFEFSESDGNTVVTPKRRLRNRKPQALNPILPHSRQQISSTNCAGSSQLPNESPPFFQPMTETFHQNLNGVDNQPDLGLIGNIFDSVEFLAQGPNSVVTAVDANHTENPISIPHSSDFGVLNLDEERSETLSVKIDNLTTELRRL</sequence>